<protein>
    <recommendedName>
        <fullName evidence="10">Poly [ADP-ribose] polymerase</fullName>
        <shortName evidence="10">PARP</shortName>
        <ecNumber evidence="10">2.4.2.-</ecNumber>
    </recommendedName>
</protein>
<dbReference type="InterPro" id="IPR012317">
    <property type="entry name" value="Poly(ADP-ribose)pol_cat_dom"/>
</dbReference>
<feature type="region of interest" description="Disordered" evidence="11">
    <location>
        <begin position="1476"/>
        <end position="1550"/>
    </location>
</feature>
<evidence type="ECO:0000256" key="10">
    <source>
        <dbReference type="RuleBase" id="RU362114"/>
    </source>
</evidence>
<dbReference type="Proteomes" id="UP000694888">
    <property type="component" value="Unplaced"/>
</dbReference>
<dbReference type="InterPro" id="IPR036616">
    <property type="entry name" value="Poly(ADP-ribose)pol_reg_dom_sf"/>
</dbReference>
<dbReference type="Gene3D" id="2.20.140.10">
    <property type="entry name" value="WGR domain"/>
    <property type="match status" value="1"/>
</dbReference>
<feature type="compositionally biased region" description="Basic and acidic residues" evidence="11">
    <location>
        <begin position="1486"/>
        <end position="1495"/>
    </location>
</feature>
<feature type="region of interest" description="Disordered" evidence="11">
    <location>
        <begin position="331"/>
        <end position="369"/>
    </location>
</feature>
<dbReference type="EC" id="2.4.2.-" evidence="10"/>
<dbReference type="SUPFAM" id="SSF56399">
    <property type="entry name" value="ADP-ribosylation"/>
    <property type="match status" value="1"/>
</dbReference>
<feature type="compositionally biased region" description="Low complexity" evidence="11">
    <location>
        <begin position="119"/>
        <end position="130"/>
    </location>
</feature>
<feature type="compositionally biased region" description="Acidic residues" evidence="11">
    <location>
        <begin position="1531"/>
        <end position="1548"/>
    </location>
</feature>
<dbReference type="PANTHER" id="PTHR24198">
    <property type="entry name" value="ANKYRIN REPEAT AND PROTEIN KINASE DOMAIN-CONTAINING PROTEIN"/>
    <property type="match status" value="1"/>
</dbReference>
<evidence type="ECO:0000259" key="12">
    <source>
        <dbReference type="PROSITE" id="PS51059"/>
    </source>
</evidence>
<evidence type="ECO:0000256" key="6">
    <source>
        <dbReference type="ARBA" id="ARBA00023027"/>
    </source>
</evidence>
<dbReference type="PROSITE" id="PS50297">
    <property type="entry name" value="ANK_REP_REGION"/>
    <property type="match status" value="4"/>
</dbReference>
<accession>A0ABM1A4Y0</accession>
<feature type="compositionally biased region" description="Polar residues" evidence="11">
    <location>
        <begin position="102"/>
        <end position="118"/>
    </location>
</feature>
<feature type="domain" description="PARP alpha-helical" evidence="13">
    <location>
        <begin position="2181"/>
        <end position="2322"/>
    </location>
</feature>
<dbReference type="InterPro" id="IPR004102">
    <property type="entry name" value="Poly(ADP-ribose)pol_reg_dom"/>
</dbReference>
<dbReference type="Pfam" id="PF02877">
    <property type="entry name" value="PARP_reg"/>
    <property type="match status" value="1"/>
</dbReference>
<evidence type="ECO:0000256" key="1">
    <source>
        <dbReference type="ARBA" id="ARBA00004123"/>
    </source>
</evidence>
<feature type="repeat" description="ANK" evidence="9">
    <location>
        <begin position="659"/>
        <end position="691"/>
    </location>
</feature>
<dbReference type="InterPro" id="IPR008893">
    <property type="entry name" value="WGR_domain"/>
</dbReference>
<dbReference type="SUPFAM" id="SSF48403">
    <property type="entry name" value="Ankyrin repeat"/>
    <property type="match status" value="4"/>
</dbReference>
<dbReference type="Pfam" id="PF00644">
    <property type="entry name" value="PARP"/>
    <property type="match status" value="1"/>
</dbReference>
<dbReference type="Pfam" id="PF12796">
    <property type="entry name" value="Ank_2"/>
    <property type="match status" value="3"/>
</dbReference>
<dbReference type="PROSITE" id="PS51060">
    <property type="entry name" value="PARP_ALPHA_HD"/>
    <property type="match status" value="1"/>
</dbReference>
<feature type="compositionally biased region" description="Acidic residues" evidence="11">
    <location>
        <begin position="1879"/>
        <end position="1900"/>
    </location>
</feature>
<evidence type="ECO:0000256" key="2">
    <source>
        <dbReference type="ARBA" id="ARBA00022676"/>
    </source>
</evidence>
<dbReference type="Pfam" id="PF05406">
    <property type="entry name" value="WGR"/>
    <property type="match status" value="1"/>
</dbReference>
<keyword evidence="5" id="KW-0677">Repeat</keyword>
<dbReference type="CDD" id="cd07997">
    <property type="entry name" value="WGR_PARP"/>
    <property type="match status" value="1"/>
</dbReference>
<evidence type="ECO:0000313" key="16">
    <source>
        <dbReference type="RefSeq" id="XP_012940910.1"/>
    </source>
</evidence>
<evidence type="ECO:0000256" key="5">
    <source>
        <dbReference type="ARBA" id="ARBA00022737"/>
    </source>
</evidence>
<dbReference type="SMART" id="SM00248">
    <property type="entry name" value="ANK"/>
    <property type="match status" value="23"/>
</dbReference>
<dbReference type="Gene3D" id="1.25.40.20">
    <property type="entry name" value="Ankyrin repeat-containing domain"/>
    <property type="match status" value="6"/>
</dbReference>
<dbReference type="GeneID" id="101851060"/>
<organism evidence="15 16">
    <name type="scientific">Aplysia californica</name>
    <name type="common">California sea hare</name>
    <dbReference type="NCBI Taxonomy" id="6500"/>
    <lineage>
        <taxon>Eukaryota</taxon>
        <taxon>Metazoa</taxon>
        <taxon>Spiralia</taxon>
        <taxon>Lophotrochozoa</taxon>
        <taxon>Mollusca</taxon>
        <taxon>Gastropoda</taxon>
        <taxon>Heterobranchia</taxon>
        <taxon>Euthyneura</taxon>
        <taxon>Tectipleura</taxon>
        <taxon>Aplysiida</taxon>
        <taxon>Aplysioidea</taxon>
        <taxon>Aplysiidae</taxon>
        <taxon>Aplysia</taxon>
    </lineage>
</organism>
<keyword evidence="6 10" id="KW-0520">NAD</keyword>
<evidence type="ECO:0000256" key="9">
    <source>
        <dbReference type="PROSITE-ProRule" id="PRU00023"/>
    </source>
</evidence>
<keyword evidence="8" id="KW-0539">Nucleus</keyword>
<keyword evidence="3 10" id="KW-0808">Transferase</keyword>
<dbReference type="Gene3D" id="1.20.142.10">
    <property type="entry name" value="Poly(ADP-ribose) polymerase, regulatory domain"/>
    <property type="match status" value="1"/>
</dbReference>
<evidence type="ECO:0000313" key="15">
    <source>
        <dbReference type="Proteomes" id="UP000694888"/>
    </source>
</evidence>
<evidence type="ECO:0000256" key="3">
    <source>
        <dbReference type="ARBA" id="ARBA00022679"/>
    </source>
</evidence>
<feature type="region of interest" description="Disordered" evidence="11">
    <location>
        <begin position="1"/>
        <end position="181"/>
    </location>
</feature>
<evidence type="ECO:0000256" key="7">
    <source>
        <dbReference type="ARBA" id="ARBA00023043"/>
    </source>
</evidence>
<feature type="region of interest" description="Disordered" evidence="11">
    <location>
        <begin position="1849"/>
        <end position="1868"/>
    </location>
</feature>
<name>A0ABM1A4Y0_APLCA</name>
<dbReference type="Pfam" id="PF00023">
    <property type="entry name" value="Ank"/>
    <property type="match status" value="1"/>
</dbReference>
<dbReference type="SUPFAM" id="SSF142921">
    <property type="entry name" value="WGR domain-like"/>
    <property type="match status" value="1"/>
</dbReference>
<feature type="repeat" description="ANK" evidence="9">
    <location>
        <begin position="842"/>
        <end position="874"/>
    </location>
</feature>
<evidence type="ECO:0000259" key="14">
    <source>
        <dbReference type="PROSITE" id="PS51977"/>
    </source>
</evidence>
<feature type="compositionally biased region" description="Basic and acidic residues" evidence="11">
    <location>
        <begin position="1849"/>
        <end position="1861"/>
    </location>
</feature>
<dbReference type="SUPFAM" id="SSF47587">
    <property type="entry name" value="Domain of poly(ADP-ribose) polymerase"/>
    <property type="match status" value="1"/>
</dbReference>
<gene>
    <name evidence="16" type="primary">LOC101851060</name>
</gene>
<feature type="repeat" description="ANK" evidence="9">
    <location>
        <begin position="740"/>
        <end position="772"/>
    </location>
</feature>
<evidence type="ECO:0000256" key="8">
    <source>
        <dbReference type="ARBA" id="ARBA00023242"/>
    </source>
</evidence>
<feature type="compositionally biased region" description="Low complexity" evidence="11">
    <location>
        <begin position="7"/>
        <end position="24"/>
    </location>
</feature>
<dbReference type="InterPro" id="IPR002110">
    <property type="entry name" value="Ankyrin_rpt"/>
</dbReference>
<proteinExistence type="predicted"/>
<dbReference type="InterPro" id="IPR036930">
    <property type="entry name" value="WGR_dom_sf"/>
</dbReference>
<evidence type="ECO:0000256" key="11">
    <source>
        <dbReference type="SAM" id="MobiDB-lite"/>
    </source>
</evidence>
<dbReference type="PROSITE" id="PS50088">
    <property type="entry name" value="ANK_REPEAT"/>
    <property type="match status" value="5"/>
</dbReference>
<feature type="repeat" description="ANK" evidence="9">
    <location>
        <begin position="776"/>
        <end position="808"/>
    </location>
</feature>
<dbReference type="InterPro" id="IPR036770">
    <property type="entry name" value="Ankyrin_rpt-contain_sf"/>
</dbReference>
<keyword evidence="2 10" id="KW-0328">Glycosyltransferase</keyword>
<feature type="compositionally biased region" description="Low complexity" evidence="11">
    <location>
        <begin position="142"/>
        <end position="159"/>
    </location>
</feature>
<dbReference type="PROSITE" id="PS51059">
    <property type="entry name" value="PARP_CATALYTIC"/>
    <property type="match status" value="1"/>
</dbReference>
<dbReference type="PANTHER" id="PTHR24198:SF165">
    <property type="entry name" value="ANKYRIN REPEAT-CONTAINING PROTEIN-RELATED"/>
    <property type="match status" value="1"/>
</dbReference>
<comment type="subcellular location">
    <subcellularLocation>
        <location evidence="1">Nucleus</location>
    </subcellularLocation>
</comment>
<dbReference type="RefSeq" id="XP_012940910.1">
    <property type="nucleotide sequence ID" value="XM_013085456.2"/>
</dbReference>
<keyword evidence="15" id="KW-1185">Reference proteome</keyword>
<feature type="repeat" description="ANK" evidence="9">
    <location>
        <begin position="1408"/>
        <end position="1440"/>
    </location>
</feature>
<keyword evidence="7 9" id="KW-0040">ANK repeat</keyword>
<keyword evidence="4" id="KW-0548">Nucleotidyltransferase</keyword>
<dbReference type="SMART" id="SM00773">
    <property type="entry name" value="WGR"/>
    <property type="match status" value="1"/>
</dbReference>
<dbReference type="Gene3D" id="3.90.228.10">
    <property type="match status" value="1"/>
</dbReference>
<feature type="domain" description="WGR" evidence="14">
    <location>
        <begin position="2054"/>
        <end position="2155"/>
    </location>
</feature>
<reference evidence="16" key="1">
    <citation type="submission" date="2025-08" db="UniProtKB">
        <authorList>
            <consortium name="RefSeq"/>
        </authorList>
    </citation>
    <scope>IDENTIFICATION</scope>
</reference>
<dbReference type="PROSITE" id="PS51977">
    <property type="entry name" value="WGR"/>
    <property type="match status" value="1"/>
</dbReference>
<feature type="compositionally biased region" description="Acidic residues" evidence="11">
    <location>
        <begin position="1509"/>
        <end position="1524"/>
    </location>
</feature>
<evidence type="ECO:0000259" key="13">
    <source>
        <dbReference type="PROSITE" id="PS51060"/>
    </source>
</evidence>
<feature type="compositionally biased region" description="Low complexity" evidence="11">
    <location>
        <begin position="34"/>
        <end position="47"/>
    </location>
</feature>
<evidence type="ECO:0000256" key="4">
    <source>
        <dbReference type="ARBA" id="ARBA00022695"/>
    </source>
</evidence>
<sequence length="2543" mass="285892">MIPSFVKRLSSSLSFGSGSGSKSPGRGERGKQENGPSQGSSSSNNNGAVDYEEITALRRQSTHELPAGTGTETDAVRRKSSRSNAVASVREATKQLSRRSTKSISSVQSVRTEVTKTFSKSSSKLSVVPRLSRKETSKASLPSEAGGSSKKSSSLAKKGPLTKKASASQKNAAPVAPAVRKASVTKTDPRLWFPRGSILAVRTQNAQEFFLCRARKNIFNFTKEAPVNWLQTKRGSHLNENCYKTTYADSIDPASILMQVNMEKKSRLTHFLPPEEKLAICHLLKQVEDVEGGKISVDDVDDDVAEVVQIEEPPPKKPKIVKSASQKLREKAVKQALKKKTSGAKAEKPKQKRAAKKKGEAEPKRKKAVKKVNELELHPRPDIKVLDKDPLFETDANMPYVSKRANSRLVFRAIYLKDNKMLGKLLKDGNRMRDLLYKSLDNDDSPMKAAVEVGDAAVFKTLLHEYSGDKYESRLKDNDYETNMLEKLDNGSYNQRSLGIRFIRKLQASRGNREGNNAFLATEEVPRFSLSDLLLWGMSDALLKVWKNFKQKKGEEKSWTDAVSTRHFQFFLMAGDHKRAGKLVEEDLKLGCSGFNNLFRDVLLFEKEDLTNCSPSNVTQVNKRVFKLSPVHCAAVNPNVKYLEKLLSVVPDVHMTDTTGRRPIHFAACCSSTAPLELLLGWGGNPNDTDSQRNIPLHYAVKANRPDNVQLLFKHASANAGQDMLSGKYGVGGVNRPTKTSHTPLHLAVLRDKIEMAKVLLANGANVNAKLNVAMMQITPLMFAAQRGNLKMVRLLVEKGAVVEQKDRLGRTALIHACKNGATKVLSYFLHIGANGERGDHSDNTPLHYAAAFGWLFTVRFLLEAGVDPNASNMWKVTPVSVAYLKAQNGIVRELLNSDKVDINFPDDNGLTLVFRGCQSDLRQKDLEAQIKYLVEERGALCTTKDNDGRNPLHHLALNRTATDKNVKEAVSQSIKMAELLIKHGCKVTDVDEDGFTPAMLALGMNLNLPLAEFLLKSGSPVLAPPDGDPDRSVLHLLATNLWTKEGNPYQVQALCRKFKFDEEVDKMLQYVDSDGYTPLQLSVVSLKEAPCRVFSDLEEHRAAKLLQKKQWDNFHEYIKALIPASDLNAVVGKKFFAIDDMPKPDSTNWYEDIHHAGKSAAHLSLLLDDPTFDTKGNIVDRNSGYLFKMLVSAGTNVNVRDIGGRTVLNTVISKNRINVIPFLVKEAKCDVNLPDLEKTASGRSKVHPIIQASSNIAFPALLALAEFDKFDISASQKETGSSSLHILVKDHYRYLFQILQVLEKFAKRGYNFNAVDNRKRTIMHYAIRQNKGTLNESFELEVKLLQLGVDLSLQDDRGRTPFHYVFKKKNRGYRNYGSRSDAQDPAELAKLLGRNMTKEEINIKDNDGKTALHFAASNGAGICCMYLIMIGADFNVEDRDGNTPLALAILNKHDGCATTLIQSGSDLLSEVKVVSDSLKKKRKNQEKARKEKLGKASRPANKRRDSNDSEDDDDNDSDDDDGSDSGSDEKSDEEEEMSGEGDSDDGNLELGTKLMWRPLRDVQDKKDIEKIPIYQAAVTSDLNGVAMFVTEADSDRSGLTQLDAINIAINNCKYNTALRLVCTTTDLKVLKHVDDKGRNLLHVLALSCENNSKTSDGAINKIAEVLINSGVPVDVPDDYRCSPILYAVLNRHFNLADFLAEKSGGYKVKYTDGFGRGYLAAALWRSYSKGIDSNTWSFIERLIGKKLNVNQHFDLPVGEQWIRHNKTVDPNYWMSYRDHKITALILSIHIEDFDISHNFLQFGADPNLSDGNNLTPLMHAVVLNLKNHVKQLLNYEYDPKCPKNFTGLKEHETPAAEPKKGGKKLNPSVFNIVSVDNEASDDESEEEEEEMDVEDEDETSATSSAGEDFLPVKKTSQVKLDVKNKENQTALHLVARPKPEGTYDNEEIAFVLIKAGAKQTFDRQGQTPFDLALKSGAVKVACRLRSLYELPSKTMKVQYKRDFKVTDGVPPSKEKLTDFMEAADKVLQRFDSSQMVVEDKYVHEIDENCNVTNGELVKDEELDMYYDVLLTKVDVNRGEWGLYNFYQLQLVFQPGKKLYVLFTRWGRIEDSGQFQHTPFTDRETAVKEFMKIFREKTGNTWPEVKNFEQKPRKYRLVEDVARKAPPAQKDVDITLESSCKSVLPNQLHFVIKTMMNPKKMQLSMKATRGLSTDCLPFGQLNKERLMQGKRILEEIEKLVDQVEKYRKSHNRHDEVDPEEKAKYKEHLEKIDTLSNEYFHVVPQKNFSCEKLRPLDQRQRLMQQIQNLSNLLDYEVACKMLLGAMANRKVYNPVDYVYRCLDCKLELLSSDDPMMERILCYIWFSDKGNSTVQAIYKVAREGEDERFRAKEPQNRRFLWHGTSNSNLLSILRRGLLVAPAEARKTGWRFGKGIYFSDQFVKSKGYVARATTNFMLLCEVELGEVHTFDNKKSAEDQEDAMAKSDSVIAVGYSCAENWFFLRSGVKIPEKRGTTSNYFDYSSDNTEYIVKDPAQVCIRYLIQYK</sequence>
<feature type="domain" description="PARP catalytic" evidence="12">
    <location>
        <begin position="2332"/>
        <end position="2543"/>
    </location>
</feature>
<feature type="region of interest" description="Disordered" evidence="11">
    <location>
        <begin position="1877"/>
        <end position="1911"/>
    </location>
</feature>